<organism evidence="1 2">
    <name type="scientific">Escherichia phage vB_EcoM_Schickermooser</name>
    <dbReference type="NCBI Taxonomy" id="2508195"/>
    <lineage>
        <taxon>Viruses</taxon>
        <taxon>Duplodnaviria</taxon>
        <taxon>Heunggongvirae</taxon>
        <taxon>Uroviricota</taxon>
        <taxon>Caudoviricetes</taxon>
        <taxon>Stephanstirmvirinae</taxon>
        <taxon>Phapecoctavirus</taxon>
        <taxon>Phapecoctavirus schickermooser</taxon>
        <taxon>Escherichia virus Schickermooser</taxon>
    </lineage>
</organism>
<gene>
    <name evidence="1" type="ORF">Schickermooser_00181</name>
</gene>
<protein>
    <recommendedName>
        <fullName evidence="3">tRNA nucleotidyl transferase / poly(A) polymerase</fullName>
    </recommendedName>
</protein>
<keyword evidence="2" id="KW-1185">Reference proteome</keyword>
<reference evidence="1 2" key="1">
    <citation type="submission" date="2019-01" db="EMBL/GenBank/DDBJ databases">
        <title>Still something new to discover - new insights into E. coli phage diversity and taxonomy.</title>
        <authorList>
            <person name="Korf I.H.E."/>
            <person name="Adriaennsens E."/>
            <person name="Dreiseikelmann B."/>
            <person name="Kropinski A."/>
            <person name="Nimtz M."/>
            <person name="Meier-Kolthoff J.P."/>
            <person name="Rohde M."/>
            <person name="van Raaij M."/>
            <person name="Wittmann J."/>
        </authorList>
    </citation>
    <scope>NUCLEOTIDE SEQUENCE [LARGE SCALE GENOMIC DNA]</scope>
</reference>
<accession>A0A482N3N5</accession>
<name>A0A482N3N5_9CAUD</name>
<dbReference type="EMBL" id="MK373788">
    <property type="protein sequence ID" value="QBQ80324.1"/>
    <property type="molecule type" value="Genomic_DNA"/>
</dbReference>
<sequence length="198" mass="22535">MTKSKQINIAKEILTVLKIADPNSVLAGGAVRDWRILDIAGRDLDFYTSLPAHRSEEQIQDLIASALMGTNIRKLGNKDASDNYEGVTGLKHVFEFERDGQLCNLMIMDPNVMTTFLNEFDLSICQAAFDGKDCYYSKDFETTLETGICFLHKDVREDAKHVIKIATRFPYLRFVKEVKVPRPPQVDTKSEEEDDIPW</sequence>
<evidence type="ECO:0000313" key="1">
    <source>
        <dbReference type="EMBL" id="QBQ80324.1"/>
    </source>
</evidence>
<proteinExistence type="predicted"/>
<evidence type="ECO:0008006" key="3">
    <source>
        <dbReference type="Google" id="ProtNLM"/>
    </source>
</evidence>
<evidence type="ECO:0000313" key="2">
    <source>
        <dbReference type="Proteomes" id="UP000309350"/>
    </source>
</evidence>
<dbReference type="Proteomes" id="UP000309350">
    <property type="component" value="Segment"/>
</dbReference>